<accession>C8P9Q4</accession>
<sequence length="111" mass="12632">MKKYELVFSIVFVCYLSYNIDEVIYMDARVDSRIPAEIKEQASKELAAHGLSISTYIRMVLTSVAKDGLPKYWGIPNTETMSSINEVADDLNDHHLKGAHSRQELENLLIE</sequence>
<dbReference type="InterPro" id="IPR007337">
    <property type="entry name" value="RelB/DinJ"/>
</dbReference>
<proteinExistence type="predicted"/>
<dbReference type="Proteomes" id="UP000003675">
    <property type="component" value="Unassembled WGS sequence"/>
</dbReference>
<dbReference type="Pfam" id="PF04221">
    <property type="entry name" value="RelB"/>
    <property type="match status" value="1"/>
</dbReference>
<dbReference type="AlphaFoldDB" id="C8P9Q4"/>
<protein>
    <submittedName>
        <fullName evidence="1">Addiction module antitoxin, RelB/DinJ family</fullName>
    </submittedName>
</protein>
<dbReference type="eggNOG" id="ENOG502ZJM1">
    <property type="taxonomic scope" value="Bacteria"/>
</dbReference>
<reference evidence="1 2" key="1">
    <citation type="submission" date="2009-09" db="EMBL/GenBank/DDBJ databases">
        <authorList>
            <person name="Qin X."/>
            <person name="Bachman B."/>
            <person name="Battles P."/>
            <person name="Bell A."/>
            <person name="Bess C."/>
            <person name="Bickham C."/>
            <person name="Chaboub L."/>
            <person name="Chen D."/>
            <person name="Coyle M."/>
            <person name="Deiros D.R."/>
            <person name="Dinh H."/>
            <person name="Forbes L."/>
            <person name="Fowler G."/>
            <person name="Francisco L."/>
            <person name="Fu Q."/>
            <person name="Gubbala S."/>
            <person name="Hale W."/>
            <person name="Han Y."/>
            <person name="Hemphill L."/>
            <person name="Highlander S.K."/>
            <person name="Hirani K."/>
            <person name="Hogues M."/>
            <person name="Jackson L."/>
            <person name="Jakkamsetti A."/>
            <person name="Javaid M."/>
            <person name="Jiang H."/>
            <person name="Korchina V."/>
            <person name="Kovar C."/>
            <person name="Lara F."/>
            <person name="Lee S."/>
            <person name="Mata R."/>
            <person name="Mathew T."/>
            <person name="Moen C."/>
            <person name="Morales K."/>
            <person name="Munidasa M."/>
            <person name="Nazareth L."/>
            <person name="Ngo R."/>
            <person name="Nguyen L."/>
            <person name="Okwuonu G."/>
            <person name="Ongeri F."/>
            <person name="Patil S."/>
            <person name="Petrosino J."/>
            <person name="Pham C."/>
            <person name="Pham P."/>
            <person name="Pu L.-L."/>
            <person name="Puazo M."/>
            <person name="Raj R."/>
            <person name="Reid J."/>
            <person name="Rouhana J."/>
            <person name="Saada N."/>
            <person name="Shang Y."/>
            <person name="Simmons D."/>
            <person name="Thornton R."/>
            <person name="Warren J."/>
            <person name="Weissenberger G."/>
            <person name="Zhang J."/>
            <person name="Zhang L."/>
            <person name="Zhou C."/>
            <person name="Zhu D."/>
            <person name="Muzny D."/>
            <person name="Worley K."/>
            <person name="Gibbs R."/>
        </authorList>
    </citation>
    <scope>NUCLEOTIDE SEQUENCE [LARGE SCALE GENOMIC DNA]</scope>
    <source>
        <strain evidence="1 2">DSM 16041</strain>
    </source>
</reference>
<dbReference type="HOGENOM" id="CLU_154558_2_0_9"/>
<evidence type="ECO:0000313" key="1">
    <source>
        <dbReference type="EMBL" id="EEW52763.1"/>
    </source>
</evidence>
<dbReference type="GO" id="GO:0006355">
    <property type="term" value="P:regulation of DNA-templated transcription"/>
    <property type="evidence" value="ECO:0007669"/>
    <property type="project" value="InterPro"/>
</dbReference>
<dbReference type="Gene3D" id="1.10.1220.10">
    <property type="entry name" value="Met repressor-like"/>
    <property type="match status" value="1"/>
</dbReference>
<gene>
    <name evidence="1" type="ORF">HMPREF0494_2048</name>
</gene>
<comment type="caution">
    <text evidence="1">The sequence shown here is derived from an EMBL/GenBank/DDBJ whole genome shotgun (WGS) entry which is preliminary data.</text>
</comment>
<organism evidence="1 2">
    <name type="scientific">Limosilactobacillus antri DSM 16041</name>
    <dbReference type="NCBI Taxonomy" id="525309"/>
    <lineage>
        <taxon>Bacteria</taxon>
        <taxon>Bacillati</taxon>
        <taxon>Bacillota</taxon>
        <taxon>Bacilli</taxon>
        <taxon>Lactobacillales</taxon>
        <taxon>Lactobacillaceae</taxon>
        <taxon>Limosilactobacillus</taxon>
    </lineage>
</organism>
<dbReference type="EMBL" id="ACLL01000061">
    <property type="protein sequence ID" value="EEW52763.1"/>
    <property type="molecule type" value="Genomic_DNA"/>
</dbReference>
<name>C8P9Q4_9LACO</name>
<dbReference type="InterPro" id="IPR013321">
    <property type="entry name" value="Arc_rbn_hlx_hlx"/>
</dbReference>
<evidence type="ECO:0000313" key="2">
    <source>
        <dbReference type="Proteomes" id="UP000003675"/>
    </source>
</evidence>
<dbReference type="STRING" id="525309.HMPREF0494_2048"/>